<name>A0A0F8WF81_9ZZZZ</name>
<proteinExistence type="predicted"/>
<reference evidence="1" key="1">
    <citation type="journal article" date="2015" name="Nature">
        <title>Complex archaea that bridge the gap between prokaryotes and eukaryotes.</title>
        <authorList>
            <person name="Spang A."/>
            <person name="Saw J.H."/>
            <person name="Jorgensen S.L."/>
            <person name="Zaremba-Niedzwiedzka K."/>
            <person name="Martijn J."/>
            <person name="Lind A.E."/>
            <person name="van Eijk R."/>
            <person name="Schleper C."/>
            <person name="Guy L."/>
            <person name="Ettema T.J."/>
        </authorList>
    </citation>
    <scope>NUCLEOTIDE SEQUENCE</scope>
</reference>
<sequence>MIYELGSDIEKARLEKKSNIVISYRFLPGSNGELWDSDYNYNKFELITNKHISSKNFRFIVLTDIADFFPRIYLHELEHVLD</sequence>
<feature type="non-terminal residue" evidence="1">
    <location>
        <position position="82"/>
    </location>
</feature>
<comment type="caution">
    <text evidence="1">The sequence shown here is derived from an EMBL/GenBank/DDBJ whole genome shotgun (WGS) entry which is preliminary data.</text>
</comment>
<protein>
    <submittedName>
        <fullName evidence="1">Uncharacterized protein</fullName>
    </submittedName>
</protein>
<organism evidence="1">
    <name type="scientific">marine sediment metagenome</name>
    <dbReference type="NCBI Taxonomy" id="412755"/>
    <lineage>
        <taxon>unclassified sequences</taxon>
        <taxon>metagenomes</taxon>
        <taxon>ecological metagenomes</taxon>
    </lineage>
</organism>
<dbReference type="AlphaFoldDB" id="A0A0F8WF81"/>
<evidence type="ECO:0000313" key="1">
    <source>
        <dbReference type="EMBL" id="KKK46790.1"/>
    </source>
</evidence>
<accession>A0A0F8WF81</accession>
<gene>
    <name evidence="1" type="ORF">LCGC14_3161710</name>
</gene>
<dbReference type="EMBL" id="LAZR01069904">
    <property type="protein sequence ID" value="KKK46790.1"/>
    <property type="molecule type" value="Genomic_DNA"/>
</dbReference>